<dbReference type="PROSITE" id="PS51186">
    <property type="entry name" value="GNAT"/>
    <property type="match status" value="1"/>
</dbReference>
<comment type="caution">
    <text evidence="2">The sequence shown here is derived from an EMBL/GenBank/DDBJ whole genome shotgun (WGS) entry which is preliminary data.</text>
</comment>
<evidence type="ECO:0000313" key="2">
    <source>
        <dbReference type="EMBL" id="MBR0597972.1"/>
    </source>
</evidence>
<evidence type="ECO:0000259" key="1">
    <source>
        <dbReference type="PROSITE" id="PS51186"/>
    </source>
</evidence>
<dbReference type="CDD" id="cd04301">
    <property type="entry name" value="NAT_SF"/>
    <property type="match status" value="1"/>
</dbReference>
<dbReference type="InterPro" id="IPR052564">
    <property type="entry name" value="N-acetyltrans/Recomb-assoc"/>
</dbReference>
<reference evidence="2" key="1">
    <citation type="submission" date="2021-04" db="EMBL/GenBank/DDBJ databases">
        <title>Sinoanaerobacter chloroacetimidivorans sp. nov., an obligate anaerobic bacterium isolated from anaerobic sludge.</title>
        <authorList>
            <person name="Bao Y."/>
        </authorList>
    </citation>
    <scope>NUCLEOTIDE SEQUENCE</scope>
    <source>
        <strain evidence="2">BAD-6</strain>
    </source>
</reference>
<dbReference type="Gene3D" id="3.40.630.30">
    <property type="match status" value="1"/>
</dbReference>
<organism evidence="2 3">
    <name type="scientific">Sinanaerobacter chloroacetimidivorans</name>
    <dbReference type="NCBI Taxonomy" id="2818044"/>
    <lineage>
        <taxon>Bacteria</taxon>
        <taxon>Bacillati</taxon>
        <taxon>Bacillota</taxon>
        <taxon>Clostridia</taxon>
        <taxon>Peptostreptococcales</taxon>
        <taxon>Anaerovoracaceae</taxon>
        <taxon>Sinanaerobacter</taxon>
    </lineage>
</organism>
<dbReference type="GO" id="GO:0016747">
    <property type="term" value="F:acyltransferase activity, transferring groups other than amino-acyl groups"/>
    <property type="evidence" value="ECO:0007669"/>
    <property type="project" value="InterPro"/>
</dbReference>
<name>A0A8J7VZF6_9FIRM</name>
<protein>
    <submittedName>
        <fullName evidence="2">GNAT family N-acetyltransferase</fullName>
    </submittedName>
</protein>
<dbReference type="InterPro" id="IPR000182">
    <property type="entry name" value="GNAT_dom"/>
</dbReference>
<dbReference type="Pfam" id="PF13673">
    <property type="entry name" value="Acetyltransf_10"/>
    <property type="match status" value="1"/>
</dbReference>
<feature type="domain" description="N-acetyltransferase" evidence="1">
    <location>
        <begin position="1"/>
        <end position="152"/>
    </location>
</feature>
<dbReference type="RefSeq" id="WP_227018094.1">
    <property type="nucleotide sequence ID" value="NZ_JAGSND010000004.1"/>
</dbReference>
<dbReference type="PANTHER" id="PTHR43451">
    <property type="entry name" value="ACETYLTRANSFERASE (GNAT) FAMILY PROTEIN"/>
    <property type="match status" value="1"/>
</dbReference>
<dbReference type="EMBL" id="JAGSND010000004">
    <property type="protein sequence ID" value="MBR0597972.1"/>
    <property type="molecule type" value="Genomic_DNA"/>
</dbReference>
<dbReference type="AlphaFoldDB" id="A0A8J7VZF6"/>
<dbReference type="PANTHER" id="PTHR43451:SF1">
    <property type="entry name" value="ACETYLTRANSFERASE"/>
    <property type="match status" value="1"/>
</dbReference>
<gene>
    <name evidence="2" type="ORF">KCX82_08815</name>
</gene>
<sequence length="152" mass="17428">MEIKIISEETLEEALDLIWSVFLEFEGPEYTEEGINEFKKTIDFNSILEKVKANQVILWGCFLEGTLAGVLGIRDKTHICLLFVRKELHKQGIAKGLFQKMKEICEIESPAAKITVNSSPYAVQIYRRLGFSATDKEQTVNGIRFTPMEYFE</sequence>
<reference evidence="2" key="2">
    <citation type="submission" date="2021-04" db="EMBL/GenBank/DDBJ databases">
        <authorList>
            <person name="Liu J."/>
        </authorList>
    </citation>
    <scope>NUCLEOTIDE SEQUENCE</scope>
    <source>
        <strain evidence="2">BAD-6</strain>
    </source>
</reference>
<keyword evidence="3" id="KW-1185">Reference proteome</keyword>
<dbReference type="SUPFAM" id="SSF55729">
    <property type="entry name" value="Acyl-CoA N-acyltransferases (Nat)"/>
    <property type="match status" value="1"/>
</dbReference>
<dbReference type="InterPro" id="IPR016181">
    <property type="entry name" value="Acyl_CoA_acyltransferase"/>
</dbReference>
<dbReference type="Proteomes" id="UP000675664">
    <property type="component" value="Unassembled WGS sequence"/>
</dbReference>
<evidence type="ECO:0000313" key="3">
    <source>
        <dbReference type="Proteomes" id="UP000675664"/>
    </source>
</evidence>
<accession>A0A8J7VZF6</accession>
<proteinExistence type="predicted"/>